<dbReference type="InterPro" id="IPR000073">
    <property type="entry name" value="AB_hydrolase_1"/>
</dbReference>
<dbReference type="InterPro" id="IPR012020">
    <property type="entry name" value="ABHD4"/>
</dbReference>
<keyword evidence="3 6" id="KW-0378">Hydrolase</keyword>
<sequence length="334" mass="37006">MTALATDFRPPFWLKNPHLQTILPRYVVNHTPDYTRHLIKDSLNESQVAFDYFLSDDSQVNAKYQKPLIVLFHGMEGSSQSHYAKSLADAVHGADCHFVVAHFRSCGGVAVSGKVFYNAGDTAEIHHYLSHLQDNFTQIYAVGVSLGGNALAKYMGEYGSDAICRCAVVVSAPVDLASSSVAMERLLGRHIYTPYLLNPIIKKALDNHLTSDELKALKSAKRIGDFDNVFTAPRHGFRSKNDYYRQSSALPYLTEIRKPTLIITAKDDPFLGVTAEHSDVSADVVLLNTTYGGHIGFVDYDYQALTFDTGFIGRQVMGFFDKHFVGQPTKAGMP</sequence>
<dbReference type="Pfam" id="PF00561">
    <property type="entry name" value="Abhydrolase_1"/>
    <property type="match status" value="1"/>
</dbReference>
<organism evidence="6 7">
    <name type="scientific">Moraxella nonliquefaciens</name>
    <dbReference type="NCBI Taxonomy" id="478"/>
    <lineage>
        <taxon>Bacteria</taxon>
        <taxon>Pseudomonadati</taxon>
        <taxon>Pseudomonadota</taxon>
        <taxon>Gammaproteobacteria</taxon>
        <taxon>Moraxellales</taxon>
        <taxon>Moraxellaceae</taxon>
        <taxon>Moraxella</taxon>
    </lineage>
</organism>
<keyword evidence="2" id="KW-0719">Serine esterase</keyword>
<feature type="domain" description="AB hydrolase-1" evidence="5">
    <location>
        <begin position="67"/>
        <end position="271"/>
    </location>
</feature>
<evidence type="ECO:0000256" key="1">
    <source>
        <dbReference type="ARBA" id="ARBA00010884"/>
    </source>
</evidence>
<dbReference type="EMBL" id="LZDN01000012">
    <property type="protein sequence ID" value="OBX50795.1"/>
    <property type="molecule type" value="Genomic_DNA"/>
</dbReference>
<evidence type="ECO:0000256" key="3">
    <source>
        <dbReference type="ARBA" id="ARBA00022801"/>
    </source>
</evidence>
<evidence type="ECO:0000256" key="2">
    <source>
        <dbReference type="ARBA" id="ARBA00022487"/>
    </source>
</evidence>
<dbReference type="InterPro" id="IPR029058">
    <property type="entry name" value="AB_hydrolase_fold"/>
</dbReference>
<dbReference type="PIRSF" id="PIRSF005211">
    <property type="entry name" value="Ab_hydro_YheT"/>
    <property type="match status" value="1"/>
</dbReference>
<evidence type="ECO:0000313" key="7">
    <source>
        <dbReference type="Proteomes" id="UP000092671"/>
    </source>
</evidence>
<dbReference type="SUPFAM" id="SSF53474">
    <property type="entry name" value="alpha/beta-Hydrolases"/>
    <property type="match status" value="1"/>
</dbReference>
<dbReference type="PROSITE" id="PS01133">
    <property type="entry name" value="UPF0017"/>
    <property type="match status" value="1"/>
</dbReference>
<dbReference type="GO" id="GO:0047372">
    <property type="term" value="F:monoacylglycerol lipase activity"/>
    <property type="evidence" value="ECO:0007669"/>
    <property type="project" value="TreeGrafter"/>
</dbReference>
<protein>
    <submittedName>
        <fullName evidence="6">Alpha/beta hydrolase</fullName>
    </submittedName>
</protein>
<evidence type="ECO:0000256" key="4">
    <source>
        <dbReference type="PIRSR" id="PIRSR005211-1"/>
    </source>
</evidence>
<evidence type="ECO:0000313" key="6">
    <source>
        <dbReference type="EMBL" id="OBX50795.1"/>
    </source>
</evidence>
<dbReference type="PANTHER" id="PTHR10794">
    <property type="entry name" value="ABHYDROLASE DOMAIN-CONTAINING PROTEIN"/>
    <property type="match status" value="1"/>
</dbReference>
<evidence type="ECO:0000259" key="5">
    <source>
        <dbReference type="Pfam" id="PF00561"/>
    </source>
</evidence>
<dbReference type="InterPro" id="IPR000952">
    <property type="entry name" value="AB_hydrolase_4_CS"/>
</dbReference>
<gene>
    <name evidence="6" type="ORF">A9Z60_02540</name>
</gene>
<feature type="active site" description="Charge relay system" evidence="4">
    <location>
        <position position="268"/>
    </location>
</feature>
<dbReference type="InterPro" id="IPR050960">
    <property type="entry name" value="AB_hydrolase_4_sf"/>
</dbReference>
<feature type="active site" description="Charge relay system" evidence="4">
    <location>
        <position position="145"/>
    </location>
</feature>
<dbReference type="RefSeq" id="WP_066893037.1">
    <property type="nucleotide sequence ID" value="NZ_LZDN01000012.1"/>
</dbReference>
<dbReference type="OrthoDB" id="332676at2"/>
<proteinExistence type="inferred from homology"/>
<dbReference type="AlphaFoldDB" id="A0A1B8PJM2"/>
<comment type="similarity">
    <text evidence="1">Belongs to the AB hydrolase superfamily. AB hydrolase 4 family.</text>
</comment>
<dbReference type="Gene3D" id="3.40.50.1820">
    <property type="entry name" value="alpha/beta hydrolase"/>
    <property type="match status" value="1"/>
</dbReference>
<dbReference type="GO" id="GO:0034338">
    <property type="term" value="F:short-chain carboxylesterase activity"/>
    <property type="evidence" value="ECO:0007669"/>
    <property type="project" value="TreeGrafter"/>
</dbReference>
<reference evidence="6 7" key="1">
    <citation type="submission" date="2016-06" db="EMBL/GenBank/DDBJ databases">
        <title>Draft genome of Moraxella nonliquefaciens CCUG 60284.</title>
        <authorList>
            <person name="Salva-Serra F."/>
            <person name="Engstrom-Jakobsson H."/>
            <person name="Thorell K."/>
            <person name="Gonzales-Siles L."/>
            <person name="Karlsson R."/>
            <person name="Boulund F."/>
            <person name="Engstrand L."/>
            <person name="Kristiansson E."/>
            <person name="Moore E."/>
        </authorList>
    </citation>
    <scope>NUCLEOTIDE SEQUENCE [LARGE SCALE GENOMIC DNA]</scope>
    <source>
        <strain evidence="6 7">CCUG 60284</strain>
    </source>
</reference>
<accession>A0A1B8PJM2</accession>
<name>A0A1B8PJM2_MORNO</name>
<dbReference type="PANTHER" id="PTHR10794:SF94">
    <property type="entry name" value="ESTERASE YHET-RELATED"/>
    <property type="match status" value="1"/>
</dbReference>
<dbReference type="Proteomes" id="UP000092671">
    <property type="component" value="Unassembled WGS sequence"/>
</dbReference>
<comment type="caution">
    <text evidence="6">The sequence shown here is derived from an EMBL/GenBank/DDBJ whole genome shotgun (WGS) entry which is preliminary data.</text>
</comment>
<feature type="active site" description="Charge relay system" evidence="4">
    <location>
        <position position="294"/>
    </location>
</feature>